<evidence type="ECO:0000256" key="1">
    <source>
        <dbReference type="ARBA" id="ARBA00009175"/>
    </source>
</evidence>
<name>A0ABM8V3X2_THEXY</name>
<proteinExistence type="inferred from homology"/>
<dbReference type="PANTHER" id="PTHR30632:SF0">
    <property type="entry name" value="SULFATE-BINDING PROTEIN"/>
    <property type="match status" value="1"/>
</dbReference>
<comment type="similarity">
    <text evidence="1">Belongs to the bacterial solute-binding protein ModA family.</text>
</comment>
<keyword evidence="6" id="KW-1185">Reference proteome</keyword>
<dbReference type="Gene3D" id="3.40.190.10">
    <property type="entry name" value="Periplasmic binding protein-like II"/>
    <property type="match status" value="2"/>
</dbReference>
<dbReference type="Proteomes" id="UP000681526">
    <property type="component" value="Unassembled WGS sequence"/>
</dbReference>
<comment type="caution">
    <text evidence="5">The sequence shown here is derived from an EMBL/GenBank/DDBJ whole genome shotgun (WGS) entry which is preliminary data.</text>
</comment>
<dbReference type="NCBIfam" id="TIGR01256">
    <property type="entry name" value="modA"/>
    <property type="match status" value="1"/>
</dbReference>
<dbReference type="Pfam" id="PF13531">
    <property type="entry name" value="SBP_bac_11"/>
    <property type="match status" value="1"/>
</dbReference>
<evidence type="ECO:0000313" key="6">
    <source>
        <dbReference type="Proteomes" id="UP000681526"/>
    </source>
</evidence>
<evidence type="ECO:0000256" key="2">
    <source>
        <dbReference type="ARBA" id="ARBA00022723"/>
    </source>
</evidence>
<accession>A0ABM8V3X2</accession>
<organism evidence="5 6">
    <name type="scientific">Thermobacillus xylanilyticus</name>
    <dbReference type="NCBI Taxonomy" id="76633"/>
    <lineage>
        <taxon>Bacteria</taxon>
        <taxon>Bacillati</taxon>
        <taxon>Bacillota</taxon>
        <taxon>Bacilli</taxon>
        <taxon>Bacillales</taxon>
        <taxon>Paenibacillaceae</taxon>
        <taxon>Thermobacillus</taxon>
    </lineage>
</organism>
<evidence type="ECO:0000313" key="5">
    <source>
        <dbReference type="EMBL" id="CAG5084777.1"/>
    </source>
</evidence>
<evidence type="ECO:0000256" key="3">
    <source>
        <dbReference type="ARBA" id="ARBA00022729"/>
    </source>
</evidence>
<keyword evidence="2" id="KW-0479">Metal-binding</keyword>
<evidence type="ECO:0000256" key="4">
    <source>
        <dbReference type="SAM" id="SignalP"/>
    </source>
</evidence>
<dbReference type="PIRSF" id="PIRSF004846">
    <property type="entry name" value="ModA"/>
    <property type="match status" value="1"/>
</dbReference>
<reference evidence="5 6" key="1">
    <citation type="submission" date="2021-04" db="EMBL/GenBank/DDBJ databases">
        <authorList>
            <person name="Rakotoarivonina H."/>
        </authorList>
    </citation>
    <scope>NUCLEOTIDE SEQUENCE [LARGE SCALE GENOMIC DNA]</scope>
    <source>
        <strain evidence="5 6">XE</strain>
    </source>
</reference>
<protein>
    <submittedName>
        <fullName evidence="5">Molybdate-binding periplasmic protein ModA1, ABC-type molybdate transport system periplasmic component-like protein</fullName>
    </submittedName>
</protein>
<gene>
    <name evidence="5" type="primary">txxe 1101-modA1</name>
    <name evidence="5" type="ORF">TXXE_08145</name>
</gene>
<dbReference type="EMBL" id="CAJRAY010000038">
    <property type="protein sequence ID" value="CAG5084777.1"/>
    <property type="molecule type" value="Genomic_DNA"/>
</dbReference>
<dbReference type="InterPro" id="IPR005950">
    <property type="entry name" value="ModA"/>
</dbReference>
<dbReference type="PANTHER" id="PTHR30632">
    <property type="entry name" value="MOLYBDATE-BINDING PERIPLASMIC PROTEIN"/>
    <property type="match status" value="1"/>
</dbReference>
<dbReference type="PROSITE" id="PS51257">
    <property type="entry name" value="PROKAR_LIPOPROTEIN"/>
    <property type="match status" value="1"/>
</dbReference>
<keyword evidence="3 4" id="KW-0732">Signal</keyword>
<dbReference type="SUPFAM" id="SSF53850">
    <property type="entry name" value="Periplasmic binding protein-like II"/>
    <property type="match status" value="1"/>
</dbReference>
<dbReference type="InterPro" id="IPR050682">
    <property type="entry name" value="ModA/WtpA"/>
</dbReference>
<sequence>MDKRRQAVWMASLAAMLTSLTLLSGCRTTDERKPDERIELLVSAAVSLQRSMDRIGEAFEQAHPDIRITMNYGSSGALRQQIAEGAPADLFISADTVQMDRLADDGLIARQAVLLGNRLTVVVPADRSDNLPETLEDLAAGEYRAVAIGDPNTVPAGAYAAEALRHAGLLETLEPKLVYGKDVRQVLTYVESGNADAGFVYRTDALLSGAAREAFTLPDDLHAPIRYPAGIVKATAHPEAAARFFAFLTGDAARRIFEADGFVFLYSPDGESS</sequence>
<dbReference type="RefSeq" id="WP_213484172.1">
    <property type="nucleotide sequence ID" value="NZ_CAJRAY010000038.1"/>
</dbReference>
<feature type="signal peptide" evidence="4">
    <location>
        <begin position="1"/>
        <end position="24"/>
    </location>
</feature>
<feature type="chain" id="PRO_5045471672" evidence="4">
    <location>
        <begin position="25"/>
        <end position="273"/>
    </location>
</feature>